<sequence>MWLSTAPWQSPAKSGLSCAKHYEYGFRAPADGFLTRQDPSNMQPSRSTISSKKPR</sequence>
<protein>
    <submittedName>
        <fullName evidence="2">Uncharacterized protein</fullName>
    </submittedName>
</protein>
<dbReference type="EMBL" id="JASAOK010000002">
    <property type="protein sequence ID" value="KAK6226223.1"/>
    <property type="molecule type" value="Genomic_DNA"/>
</dbReference>
<keyword evidence="3" id="KW-1185">Reference proteome</keyword>
<dbReference type="Proteomes" id="UP001327957">
    <property type="component" value="Unassembled WGS sequence"/>
</dbReference>
<comment type="caution">
    <text evidence="2">The sequence shown here is derived from an EMBL/GenBank/DDBJ whole genome shotgun (WGS) entry which is preliminary data.</text>
</comment>
<proteinExistence type="predicted"/>
<evidence type="ECO:0000313" key="3">
    <source>
        <dbReference type="Proteomes" id="UP001327957"/>
    </source>
</evidence>
<reference evidence="2 3" key="1">
    <citation type="submission" date="2023-04" db="EMBL/GenBank/DDBJ databases">
        <title>Colletotrichum tabacum stain YC1 causing leaf anthracnose on Nicotiana tabacum(L.) cv.</title>
        <authorList>
            <person name="Ji Z."/>
            <person name="Wang M."/>
            <person name="Zhang J."/>
            <person name="Wang N."/>
            <person name="Zhou Z."/>
        </authorList>
    </citation>
    <scope>NUCLEOTIDE SEQUENCE [LARGE SCALE GENOMIC DNA]</scope>
    <source>
        <strain evidence="2 3">YC1</strain>
    </source>
</reference>
<evidence type="ECO:0000256" key="1">
    <source>
        <dbReference type="SAM" id="MobiDB-lite"/>
    </source>
</evidence>
<accession>A0AAV9TRH1</accession>
<gene>
    <name evidence="2" type="ORF">QIS74_02270</name>
</gene>
<evidence type="ECO:0000313" key="2">
    <source>
        <dbReference type="EMBL" id="KAK6226223.1"/>
    </source>
</evidence>
<feature type="region of interest" description="Disordered" evidence="1">
    <location>
        <begin position="33"/>
        <end position="55"/>
    </location>
</feature>
<name>A0AAV9TRH1_9PEZI</name>
<organism evidence="2 3">
    <name type="scientific">Colletotrichum tabaci</name>
    <dbReference type="NCBI Taxonomy" id="1209068"/>
    <lineage>
        <taxon>Eukaryota</taxon>
        <taxon>Fungi</taxon>
        <taxon>Dikarya</taxon>
        <taxon>Ascomycota</taxon>
        <taxon>Pezizomycotina</taxon>
        <taxon>Sordariomycetes</taxon>
        <taxon>Hypocreomycetidae</taxon>
        <taxon>Glomerellales</taxon>
        <taxon>Glomerellaceae</taxon>
        <taxon>Colletotrichum</taxon>
        <taxon>Colletotrichum destructivum species complex</taxon>
    </lineage>
</organism>
<feature type="compositionally biased region" description="Polar residues" evidence="1">
    <location>
        <begin position="37"/>
        <end position="55"/>
    </location>
</feature>
<dbReference type="AlphaFoldDB" id="A0AAV9TRH1"/>